<protein>
    <submittedName>
        <fullName evidence="2">Uncharacterized protein</fullName>
    </submittedName>
</protein>
<feature type="transmembrane region" description="Helical" evidence="1">
    <location>
        <begin position="7"/>
        <end position="29"/>
    </location>
</feature>
<dbReference type="STRING" id="1407499.HHUB_3222"/>
<organism evidence="2 3">
    <name type="scientific">Halobacterium hubeiense</name>
    <dbReference type="NCBI Taxonomy" id="1407499"/>
    <lineage>
        <taxon>Archaea</taxon>
        <taxon>Methanobacteriati</taxon>
        <taxon>Methanobacteriota</taxon>
        <taxon>Stenosarchaea group</taxon>
        <taxon>Halobacteria</taxon>
        <taxon>Halobacteriales</taxon>
        <taxon>Halobacteriaceae</taxon>
        <taxon>Halobacterium</taxon>
    </lineage>
</organism>
<feature type="transmembrane region" description="Helical" evidence="1">
    <location>
        <begin position="69"/>
        <end position="87"/>
    </location>
</feature>
<evidence type="ECO:0000313" key="3">
    <source>
        <dbReference type="Proteomes" id="UP000066737"/>
    </source>
</evidence>
<keyword evidence="1" id="KW-1133">Transmembrane helix</keyword>
<sequence>MDGRTARVWQVVVGVALVSGAAVVVLASTDPSWPVPGASTLAVLAGVGAAGFALAAVVRVLAGDHQHGVGHLLAVCGWLLLLVGEAVESEATTVGGVAVVLAAGAYLVWLAVD</sequence>
<dbReference type="EMBL" id="LN831302">
    <property type="protein sequence ID" value="CQH60489.1"/>
    <property type="molecule type" value="Genomic_DNA"/>
</dbReference>
<feature type="transmembrane region" description="Helical" evidence="1">
    <location>
        <begin position="93"/>
        <end position="112"/>
    </location>
</feature>
<dbReference type="KEGG" id="hhb:Hhub_3222"/>
<accession>A0A0U5D088</accession>
<keyword evidence="3" id="KW-1185">Reference proteome</keyword>
<name>A0A0U5D088_9EURY</name>
<feature type="transmembrane region" description="Helical" evidence="1">
    <location>
        <begin position="41"/>
        <end position="62"/>
    </location>
</feature>
<proteinExistence type="predicted"/>
<dbReference type="Proteomes" id="UP000066737">
    <property type="component" value="Chromosome I"/>
</dbReference>
<dbReference type="AlphaFoldDB" id="A0A0U5D088"/>
<dbReference type="GeneID" id="26659836"/>
<keyword evidence="1" id="KW-0812">Transmembrane</keyword>
<gene>
    <name evidence="2" type="ORF">HHUB_3222</name>
</gene>
<evidence type="ECO:0000313" key="2">
    <source>
        <dbReference type="EMBL" id="CQH60489.1"/>
    </source>
</evidence>
<evidence type="ECO:0000256" key="1">
    <source>
        <dbReference type="SAM" id="Phobius"/>
    </source>
</evidence>
<keyword evidence="1" id="KW-0472">Membrane</keyword>
<dbReference type="RefSeq" id="WP_059057585.1">
    <property type="nucleotide sequence ID" value="NZ_CEML01000001.1"/>
</dbReference>
<reference evidence="3" key="1">
    <citation type="journal article" date="2016" name="Environ. Microbiol.">
        <title>The complete genome of a viable archaeum isolated from 123-million-year-old rock salt.</title>
        <authorList>
            <person name="Jaakkola S.T."/>
            <person name="Pfeiffer F."/>
            <person name="Ravantti J.J."/>
            <person name="Guo Q."/>
            <person name="Liu Y."/>
            <person name="Chen X."/>
            <person name="Ma H."/>
            <person name="Yang C."/>
            <person name="Oksanen H.M."/>
            <person name="Bamford D.H."/>
        </authorList>
    </citation>
    <scope>NUCLEOTIDE SEQUENCE</scope>
    <source>
        <strain evidence="3">JI20-1</strain>
    </source>
</reference>